<accession>A0A977KXQ1</accession>
<keyword evidence="2" id="KW-0808">Transferase</keyword>
<dbReference type="EMBL" id="CP073041">
    <property type="protein sequence ID" value="UXE61859.1"/>
    <property type="molecule type" value="Genomic_DNA"/>
</dbReference>
<evidence type="ECO:0000259" key="1">
    <source>
        <dbReference type="Pfam" id="PF00294"/>
    </source>
</evidence>
<gene>
    <name evidence="2" type="ORF">KA717_02690</name>
</gene>
<dbReference type="AlphaFoldDB" id="A0A977KXQ1"/>
<sequence length="293" mass="31961">MGQGLFVGLTTLDCLYLTTHFPQSNEKIVAIDQLLTVGGPATNAAITFAHFGHQSSLMSVVGNHSLTTIIHQTLRDYGVQGLDLAPTFSASPAVSSIIITQGTGERAVVSINATKLQANLDDLNFNLIDLLEQIDLVLIDGHQMLISAAIAEQAQKQNIPVVLDGGSWKPGLETVLPYVDYGICSANFYPPTCQNSEQVCRYLQTYKIPHFAITQGAKPIIYHSFGQRGEIPVPTIKAVDTLGAGDIFHGAFCHYLLDNHLDEHSFPKSLSQAVRIAQLSCQYFGPHQWMKDQ</sequence>
<keyword evidence="2" id="KW-0418">Kinase</keyword>
<dbReference type="Proteomes" id="UP001065613">
    <property type="component" value="Chromosome"/>
</dbReference>
<dbReference type="CDD" id="cd01945">
    <property type="entry name" value="ribokinase_group_B"/>
    <property type="match status" value="1"/>
</dbReference>
<dbReference type="PANTHER" id="PTHR42774:SF3">
    <property type="entry name" value="KETOHEXOKINASE"/>
    <property type="match status" value="1"/>
</dbReference>
<dbReference type="SUPFAM" id="SSF53613">
    <property type="entry name" value="Ribokinase-like"/>
    <property type="match status" value="1"/>
</dbReference>
<dbReference type="PANTHER" id="PTHR42774">
    <property type="entry name" value="PHOSPHOTRANSFERASE SYSTEM TRANSPORT PROTEIN"/>
    <property type="match status" value="1"/>
</dbReference>
<organism evidence="2">
    <name type="scientific">Woronichinia naegeliana WA131</name>
    <dbReference type="NCBI Taxonomy" id="2824559"/>
    <lineage>
        <taxon>Bacteria</taxon>
        <taxon>Bacillati</taxon>
        <taxon>Cyanobacteriota</taxon>
        <taxon>Cyanophyceae</taxon>
        <taxon>Synechococcales</taxon>
        <taxon>Coelosphaeriaceae</taxon>
        <taxon>Woronichinia</taxon>
    </lineage>
</organism>
<evidence type="ECO:0000313" key="2">
    <source>
        <dbReference type="EMBL" id="UXE61859.1"/>
    </source>
</evidence>
<dbReference type="KEGG" id="wna:KA717_02690"/>
<dbReference type="InterPro" id="IPR052562">
    <property type="entry name" value="Ketohexokinase-related"/>
</dbReference>
<feature type="domain" description="Carbohydrate kinase PfkB" evidence="1">
    <location>
        <begin position="6"/>
        <end position="286"/>
    </location>
</feature>
<protein>
    <submittedName>
        <fullName evidence="2">Sugar kinase</fullName>
    </submittedName>
</protein>
<dbReference type="Pfam" id="PF00294">
    <property type="entry name" value="PfkB"/>
    <property type="match status" value="1"/>
</dbReference>
<dbReference type="InterPro" id="IPR011611">
    <property type="entry name" value="PfkB_dom"/>
</dbReference>
<name>A0A977KXQ1_9CYAN</name>
<proteinExistence type="predicted"/>
<dbReference type="InterPro" id="IPR029056">
    <property type="entry name" value="Ribokinase-like"/>
</dbReference>
<reference evidence="2" key="1">
    <citation type="submission" date="2021-04" db="EMBL/GenBank/DDBJ databases">
        <title>Genome sequence of Woronichinia naegeliana from Washington state freshwater lake bloom.</title>
        <authorList>
            <person name="Dreher T.W."/>
        </authorList>
    </citation>
    <scope>NUCLEOTIDE SEQUENCE</scope>
    <source>
        <strain evidence="2">WA131</strain>
    </source>
</reference>
<dbReference type="Gene3D" id="3.40.1190.20">
    <property type="match status" value="1"/>
</dbReference>
<dbReference type="GO" id="GO:0016301">
    <property type="term" value="F:kinase activity"/>
    <property type="evidence" value="ECO:0007669"/>
    <property type="project" value="UniProtKB-KW"/>
</dbReference>